<evidence type="ECO:0008006" key="4">
    <source>
        <dbReference type="Google" id="ProtNLM"/>
    </source>
</evidence>
<keyword evidence="1" id="KW-0472">Membrane</keyword>
<evidence type="ECO:0000256" key="1">
    <source>
        <dbReference type="SAM" id="Phobius"/>
    </source>
</evidence>
<dbReference type="Proteomes" id="UP000199334">
    <property type="component" value="Unassembled WGS sequence"/>
</dbReference>
<feature type="transmembrane region" description="Helical" evidence="1">
    <location>
        <begin position="160"/>
        <end position="178"/>
    </location>
</feature>
<evidence type="ECO:0000313" key="3">
    <source>
        <dbReference type="Proteomes" id="UP000199334"/>
    </source>
</evidence>
<gene>
    <name evidence="2" type="ORF">SAMN05216498_0953</name>
</gene>
<accession>A0A1G9WZP8</accession>
<proteinExistence type="predicted"/>
<name>A0A1G9WZP8_9BACI</name>
<dbReference type="AlphaFoldDB" id="A0A1G9WZP8"/>
<feature type="transmembrane region" description="Helical" evidence="1">
    <location>
        <begin position="59"/>
        <end position="79"/>
    </location>
</feature>
<feature type="transmembrane region" description="Helical" evidence="1">
    <location>
        <begin position="20"/>
        <end position="39"/>
    </location>
</feature>
<reference evidence="2 3" key="1">
    <citation type="submission" date="2016-10" db="EMBL/GenBank/DDBJ databases">
        <authorList>
            <person name="de Groot N.N."/>
        </authorList>
    </citation>
    <scope>NUCLEOTIDE SEQUENCE [LARGE SCALE GENOMIC DNA]</scope>
    <source>
        <strain evidence="2 3">CGMCC 1.3442</strain>
    </source>
</reference>
<keyword evidence="3" id="KW-1185">Reference proteome</keyword>
<organism evidence="2 3">
    <name type="scientific">Tenuibacillus multivorans</name>
    <dbReference type="NCBI Taxonomy" id="237069"/>
    <lineage>
        <taxon>Bacteria</taxon>
        <taxon>Bacillati</taxon>
        <taxon>Bacillota</taxon>
        <taxon>Bacilli</taxon>
        <taxon>Bacillales</taxon>
        <taxon>Bacillaceae</taxon>
        <taxon>Tenuibacillus</taxon>
    </lineage>
</organism>
<keyword evidence="1" id="KW-0812">Transmembrane</keyword>
<feature type="transmembrane region" description="Helical" evidence="1">
    <location>
        <begin position="198"/>
        <end position="222"/>
    </location>
</feature>
<dbReference type="STRING" id="237069.SAMN05216498_0953"/>
<feature type="transmembrane region" description="Helical" evidence="1">
    <location>
        <begin position="91"/>
        <end position="113"/>
    </location>
</feature>
<dbReference type="EMBL" id="FNIG01000001">
    <property type="protein sequence ID" value="SDM89949.1"/>
    <property type="molecule type" value="Genomic_DNA"/>
</dbReference>
<evidence type="ECO:0000313" key="2">
    <source>
        <dbReference type="EMBL" id="SDM89949.1"/>
    </source>
</evidence>
<sequence>MNMKKHQLVTKEMYLEQLKWSVWFMVFLILARVGYYVLASFRDELNPIEPFISFSADVTVVYMLVIGLFSTYAFLGPMVSHGISRRDYYQGTIFSLIGLTGSFFIATVLLSLLETIAFQLIDPSISISSAVLTTYAEYVTALFFSYIIGWFITLGFYRYAWLKGLGFILLALSIQVIFDWGWGESVSYFGINLDETNFSFLFTIILSMFVSGLTLWLIWLVVRNIPVRM</sequence>
<protein>
    <recommendedName>
        <fullName evidence="4">ABC-2 type transport system permease protein</fullName>
    </recommendedName>
</protein>
<keyword evidence="1" id="KW-1133">Transmembrane helix</keyword>